<protein>
    <submittedName>
        <fullName evidence="2">Uncharacterized protein</fullName>
    </submittedName>
</protein>
<gene>
    <name evidence="2" type="ORF">CLODIP_2_CD06398</name>
</gene>
<reference evidence="2 3" key="1">
    <citation type="submission" date="2020-04" db="EMBL/GenBank/DDBJ databases">
        <authorList>
            <person name="Alioto T."/>
            <person name="Alioto T."/>
            <person name="Gomez Garrido J."/>
        </authorList>
    </citation>
    <scope>NUCLEOTIDE SEQUENCE [LARGE SCALE GENOMIC DNA]</scope>
</reference>
<feature type="region of interest" description="Disordered" evidence="1">
    <location>
        <begin position="1"/>
        <end position="29"/>
    </location>
</feature>
<name>A0A8S1D2H2_9INSE</name>
<keyword evidence="3" id="KW-1185">Reference proteome</keyword>
<sequence>MDSLERVVNSAPRVPALPSPDDDESAADAEVRAAARRVTSLTRGAALPTANDCRVFLSRANGASPGDFSLAPKRPVLSGFLGGGPKNKHLSGQFCLGGDTMEGIIQCLVFLKAFSLVGGEFDMELNFVIQDAQNIRHMLELLDHCPPSLQSPSHDSSCWSANATAAVAAEAEDPILRLVLYEAARAVSQLKLRALIEFSAGSFS</sequence>
<dbReference type="Proteomes" id="UP000494165">
    <property type="component" value="Unassembled WGS sequence"/>
</dbReference>
<evidence type="ECO:0000313" key="2">
    <source>
        <dbReference type="EMBL" id="CAB3374575.1"/>
    </source>
</evidence>
<proteinExistence type="predicted"/>
<accession>A0A8S1D2H2</accession>
<evidence type="ECO:0000313" key="3">
    <source>
        <dbReference type="Proteomes" id="UP000494165"/>
    </source>
</evidence>
<dbReference type="OrthoDB" id="6431632at2759"/>
<organism evidence="2 3">
    <name type="scientific">Cloeon dipterum</name>
    <dbReference type="NCBI Taxonomy" id="197152"/>
    <lineage>
        <taxon>Eukaryota</taxon>
        <taxon>Metazoa</taxon>
        <taxon>Ecdysozoa</taxon>
        <taxon>Arthropoda</taxon>
        <taxon>Hexapoda</taxon>
        <taxon>Insecta</taxon>
        <taxon>Pterygota</taxon>
        <taxon>Palaeoptera</taxon>
        <taxon>Ephemeroptera</taxon>
        <taxon>Pisciforma</taxon>
        <taxon>Baetidae</taxon>
        <taxon>Cloeon</taxon>
    </lineage>
</organism>
<dbReference type="AlphaFoldDB" id="A0A8S1D2H2"/>
<evidence type="ECO:0000256" key="1">
    <source>
        <dbReference type="SAM" id="MobiDB-lite"/>
    </source>
</evidence>
<dbReference type="EMBL" id="CADEPI010000100">
    <property type="protein sequence ID" value="CAB3374575.1"/>
    <property type="molecule type" value="Genomic_DNA"/>
</dbReference>
<comment type="caution">
    <text evidence="2">The sequence shown here is derived from an EMBL/GenBank/DDBJ whole genome shotgun (WGS) entry which is preliminary data.</text>
</comment>